<dbReference type="EMBL" id="CP035467">
    <property type="protein sequence ID" value="QCW82585.1"/>
    <property type="molecule type" value="Genomic_DNA"/>
</dbReference>
<feature type="domain" description="Methyltransferase type 11" evidence="2">
    <location>
        <begin position="40"/>
        <end position="140"/>
    </location>
</feature>
<dbReference type="OrthoDB" id="163232at2"/>
<dbReference type="InterPro" id="IPR029063">
    <property type="entry name" value="SAM-dependent_MTases_sf"/>
</dbReference>
<dbReference type="Pfam" id="PF08241">
    <property type="entry name" value="Methyltransf_11"/>
    <property type="match status" value="1"/>
</dbReference>
<dbReference type="PANTHER" id="PTHR44068">
    <property type="entry name" value="ZGC:194242"/>
    <property type="match status" value="1"/>
</dbReference>
<keyword evidence="4" id="KW-1185">Reference proteome</keyword>
<dbReference type="SUPFAM" id="SSF53335">
    <property type="entry name" value="S-adenosyl-L-methionine-dependent methyltransferases"/>
    <property type="match status" value="1"/>
</dbReference>
<evidence type="ECO:0000313" key="4">
    <source>
        <dbReference type="Proteomes" id="UP000305881"/>
    </source>
</evidence>
<evidence type="ECO:0000313" key="3">
    <source>
        <dbReference type="EMBL" id="QCW82585.1"/>
    </source>
</evidence>
<accession>A0A4V1IJU1</accession>
<dbReference type="InterPro" id="IPR013216">
    <property type="entry name" value="Methyltransf_11"/>
</dbReference>
<protein>
    <submittedName>
        <fullName evidence="3">Methyltransferase domain-containing protein</fullName>
    </submittedName>
</protein>
<keyword evidence="3" id="KW-0489">Methyltransferase</keyword>
<dbReference type="CDD" id="cd02440">
    <property type="entry name" value="AdoMet_MTases"/>
    <property type="match status" value="1"/>
</dbReference>
<dbReference type="Proteomes" id="UP000305881">
    <property type="component" value="Chromosome"/>
</dbReference>
<name>A0A4V1IJU1_METBY</name>
<proteinExistence type="predicted"/>
<reference evidence="4" key="1">
    <citation type="journal article" date="2019" name="J. Bacteriol.">
        <title>A Mutagenic Screen Identifies a TonB-Dependent Receptor Required for the Lanthanide Metal Switch in the Type I Methanotroph 'Methylotuvimicrobium buryatense' 5GB1C.</title>
        <authorList>
            <person name="Groom J.D."/>
            <person name="Ford S.M."/>
            <person name="Pesesky M.W."/>
            <person name="Lidstrom M.E."/>
        </authorList>
    </citation>
    <scope>NUCLEOTIDE SEQUENCE [LARGE SCALE GENOMIC DNA]</scope>
    <source>
        <strain evidence="4">5GB1C</strain>
    </source>
</reference>
<dbReference type="Gene3D" id="3.40.50.150">
    <property type="entry name" value="Vaccinia Virus protein VP39"/>
    <property type="match status" value="1"/>
</dbReference>
<gene>
    <name evidence="3" type="ORF">EQU24_10330</name>
</gene>
<dbReference type="KEGG" id="mbur:EQU24_10330"/>
<dbReference type="GO" id="GO:0016126">
    <property type="term" value="P:sterol biosynthetic process"/>
    <property type="evidence" value="ECO:0007669"/>
    <property type="project" value="TreeGrafter"/>
</dbReference>
<evidence type="ECO:0000256" key="1">
    <source>
        <dbReference type="ARBA" id="ARBA00022679"/>
    </source>
</evidence>
<dbReference type="STRING" id="675511.GCA_000341735_00973"/>
<keyword evidence="1" id="KW-0808">Transferase</keyword>
<dbReference type="RefSeq" id="WP_017839581.1">
    <property type="nucleotide sequence ID" value="NZ_CP035467.1"/>
</dbReference>
<dbReference type="AlphaFoldDB" id="A0A4V1IJU1"/>
<dbReference type="PANTHER" id="PTHR44068:SF1">
    <property type="entry name" value="HYPOTHETICAL LOC100005854"/>
    <property type="match status" value="1"/>
</dbReference>
<dbReference type="InterPro" id="IPR050447">
    <property type="entry name" value="Erg6_SMT_methyltransf"/>
</dbReference>
<dbReference type="GO" id="GO:0032259">
    <property type="term" value="P:methylation"/>
    <property type="evidence" value="ECO:0007669"/>
    <property type="project" value="UniProtKB-KW"/>
</dbReference>
<sequence length="261" mass="29572">MNSFHGVVNSLYLQKAAEIFLPIKQLTYERMHIIPGATLLDVGCGPGIDVNALSKLTGATGEVIGIDHDLDMLKNAAQCCESNLRNKKIEFIQGTANKLPFKDRYFDACRSERLFMHLNYPERALFEMHRVTKRGGIVVVADTDWSSLSIDTEHPETEQILSNYRITQVLNNGYSGRNLHRLFKQTGFTNTSVEVMPICLTDYNLFNFLSMQQSVEDQALASQSIKESTLKHWRENLKKFSDNNCFYCCVNIVIVSGEKSC</sequence>
<organism evidence="3 4">
    <name type="scientific">Methylotuvimicrobium buryatense</name>
    <name type="common">Methylomicrobium buryatense</name>
    <dbReference type="NCBI Taxonomy" id="95641"/>
    <lineage>
        <taxon>Bacteria</taxon>
        <taxon>Pseudomonadati</taxon>
        <taxon>Pseudomonadota</taxon>
        <taxon>Gammaproteobacteria</taxon>
        <taxon>Methylococcales</taxon>
        <taxon>Methylococcaceae</taxon>
        <taxon>Methylotuvimicrobium</taxon>
    </lineage>
</organism>
<dbReference type="GO" id="GO:0003838">
    <property type="term" value="F:sterol 24-C-methyltransferase activity"/>
    <property type="evidence" value="ECO:0007669"/>
    <property type="project" value="TreeGrafter"/>
</dbReference>
<evidence type="ECO:0000259" key="2">
    <source>
        <dbReference type="Pfam" id="PF08241"/>
    </source>
</evidence>